<keyword evidence="1" id="KW-0812">Transmembrane</keyword>
<evidence type="ECO:0000313" key="2">
    <source>
        <dbReference type="EMBL" id="KAJ3557280.1"/>
    </source>
</evidence>
<keyword evidence="1" id="KW-1133">Transmembrane helix</keyword>
<dbReference type="EMBL" id="JANPWZ010002629">
    <property type="protein sequence ID" value="KAJ3557280.1"/>
    <property type="molecule type" value="Genomic_DNA"/>
</dbReference>
<feature type="transmembrane region" description="Helical" evidence="1">
    <location>
        <begin position="31"/>
        <end position="55"/>
    </location>
</feature>
<dbReference type="AlphaFoldDB" id="A0A9W8N5Y6"/>
<evidence type="ECO:0000256" key="1">
    <source>
        <dbReference type="SAM" id="Phobius"/>
    </source>
</evidence>
<keyword evidence="3" id="KW-1185">Reference proteome</keyword>
<keyword evidence="1" id="KW-0472">Membrane</keyword>
<evidence type="ECO:0000313" key="3">
    <source>
        <dbReference type="Proteomes" id="UP001148614"/>
    </source>
</evidence>
<dbReference type="Proteomes" id="UP001148614">
    <property type="component" value="Unassembled WGS sequence"/>
</dbReference>
<protein>
    <submittedName>
        <fullName evidence="2">Uncharacterized protein</fullName>
    </submittedName>
</protein>
<reference evidence="2" key="1">
    <citation type="submission" date="2022-07" db="EMBL/GenBank/DDBJ databases">
        <title>Genome Sequence of Xylaria arbuscula.</title>
        <authorList>
            <person name="Buettner E."/>
        </authorList>
    </citation>
    <scope>NUCLEOTIDE SEQUENCE</scope>
    <source>
        <strain evidence="2">VT107</strain>
    </source>
</reference>
<comment type="caution">
    <text evidence="2">The sequence shown here is derived from an EMBL/GenBank/DDBJ whole genome shotgun (WGS) entry which is preliminary data.</text>
</comment>
<name>A0A9W8N5Y6_9PEZI</name>
<proteinExistence type="predicted"/>
<accession>A0A9W8N5Y6</accession>
<gene>
    <name evidence="2" type="ORF">NPX13_g9960</name>
</gene>
<organism evidence="2 3">
    <name type="scientific">Xylaria arbuscula</name>
    <dbReference type="NCBI Taxonomy" id="114810"/>
    <lineage>
        <taxon>Eukaryota</taxon>
        <taxon>Fungi</taxon>
        <taxon>Dikarya</taxon>
        <taxon>Ascomycota</taxon>
        <taxon>Pezizomycotina</taxon>
        <taxon>Sordariomycetes</taxon>
        <taxon>Xylariomycetidae</taxon>
        <taxon>Xylariales</taxon>
        <taxon>Xylariaceae</taxon>
        <taxon>Xylaria</taxon>
    </lineage>
</organism>
<sequence length="305" mass="33466">MAVFSLGSRPVESTSQRYDECVGILPAAKMLFLTLVSLVFLIIPLVLASVAVGPWQLVYCWYAYQMDILANPKGGHLIASACSGSGTHGTCNFDQFIRETSRVGFEPDPGSSTGIKDQWPDAIDAVDKLQMLTTGGKPFKVNLDAAKLVGLTGSQTPSLKAVYKIVTDRIQEARKKLGDDALEEGLKQARVAITAQHQWRLHDNVVDEQTVLNNYLKKYEKGSNPVTIKSSPHIDGKSKFNHLDLAKATAANPAFQLQLTRYHTWLNNMQTKQGVDKTIKAVYKHTSAYHATSDFSARVHGDASC</sequence>